<reference evidence="1 2" key="1">
    <citation type="journal article" date="2019" name="Genome Biol. Evol.">
        <title>Insights into the evolution of the New World diploid cottons (Gossypium, subgenus Houzingenia) based on genome sequencing.</title>
        <authorList>
            <person name="Grover C.E."/>
            <person name="Arick M.A. 2nd"/>
            <person name="Thrash A."/>
            <person name="Conover J.L."/>
            <person name="Sanders W.S."/>
            <person name="Peterson D.G."/>
            <person name="Frelichowski J.E."/>
            <person name="Scheffler J.A."/>
            <person name="Scheffler B.E."/>
            <person name="Wendel J.F."/>
        </authorList>
    </citation>
    <scope>NUCLEOTIDE SEQUENCE [LARGE SCALE GENOMIC DNA]</scope>
    <source>
        <strain evidence="1">27</strain>
        <tissue evidence="1">Leaf</tissue>
    </source>
</reference>
<dbReference type="AlphaFoldDB" id="A0A7J8QXR6"/>
<gene>
    <name evidence="1" type="ORF">Godav_018433</name>
</gene>
<accession>A0A7J8QXR6</accession>
<evidence type="ECO:0000313" key="2">
    <source>
        <dbReference type="Proteomes" id="UP000593561"/>
    </source>
</evidence>
<protein>
    <submittedName>
        <fullName evidence="1">Uncharacterized protein</fullName>
    </submittedName>
</protein>
<keyword evidence="2" id="KW-1185">Reference proteome</keyword>
<evidence type="ECO:0000313" key="1">
    <source>
        <dbReference type="EMBL" id="MBA0605902.1"/>
    </source>
</evidence>
<proteinExistence type="predicted"/>
<dbReference type="EMBL" id="JABFAC010000001">
    <property type="protein sequence ID" value="MBA0605902.1"/>
    <property type="molecule type" value="Genomic_DNA"/>
</dbReference>
<comment type="caution">
    <text evidence="1">The sequence shown here is derived from an EMBL/GenBank/DDBJ whole genome shotgun (WGS) entry which is preliminary data.</text>
</comment>
<sequence>MNHMSLPTARICSVGRV</sequence>
<name>A0A7J8QXR6_GOSDV</name>
<organism evidence="1 2">
    <name type="scientific">Gossypium davidsonii</name>
    <name type="common">Davidson's cotton</name>
    <name type="synonym">Gossypium klotzschianum subsp. davidsonii</name>
    <dbReference type="NCBI Taxonomy" id="34287"/>
    <lineage>
        <taxon>Eukaryota</taxon>
        <taxon>Viridiplantae</taxon>
        <taxon>Streptophyta</taxon>
        <taxon>Embryophyta</taxon>
        <taxon>Tracheophyta</taxon>
        <taxon>Spermatophyta</taxon>
        <taxon>Magnoliopsida</taxon>
        <taxon>eudicotyledons</taxon>
        <taxon>Gunneridae</taxon>
        <taxon>Pentapetalae</taxon>
        <taxon>rosids</taxon>
        <taxon>malvids</taxon>
        <taxon>Malvales</taxon>
        <taxon>Malvaceae</taxon>
        <taxon>Malvoideae</taxon>
        <taxon>Gossypium</taxon>
    </lineage>
</organism>
<dbReference type="Proteomes" id="UP000593561">
    <property type="component" value="Unassembled WGS sequence"/>
</dbReference>